<protein>
    <submittedName>
        <fullName evidence="7">ABC-2 type transport system ATP-binding protein</fullName>
    </submittedName>
</protein>
<accession>A0A7Y9I3Z7</accession>
<evidence type="ECO:0000313" key="7">
    <source>
        <dbReference type="EMBL" id="NYE69860.1"/>
    </source>
</evidence>
<evidence type="ECO:0000313" key="8">
    <source>
        <dbReference type="Proteomes" id="UP000569914"/>
    </source>
</evidence>
<dbReference type="Pfam" id="PF00005">
    <property type="entry name" value="ABC_tran"/>
    <property type="match status" value="1"/>
</dbReference>
<feature type="domain" description="ABC transporter" evidence="6">
    <location>
        <begin position="22"/>
        <end position="255"/>
    </location>
</feature>
<dbReference type="InterPro" id="IPR050763">
    <property type="entry name" value="ABC_transporter_ATP-binding"/>
</dbReference>
<dbReference type="GO" id="GO:0005886">
    <property type="term" value="C:plasma membrane"/>
    <property type="evidence" value="ECO:0007669"/>
    <property type="project" value="UniProtKB-SubCell"/>
</dbReference>
<dbReference type="SUPFAM" id="SSF52540">
    <property type="entry name" value="P-loop containing nucleoside triphosphate hydrolases"/>
    <property type="match status" value="1"/>
</dbReference>
<evidence type="ECO:0000256" key="3">
    <source>
        <dbReference type="ARBA" id="ARBA00022741"/>
    </source>
</evidence>
<dbReference type="SMART" id="SM00382">
    <property type="entry name" value="AAA"/>
    <property type="match status" value="1"/>
</dbReference>
<dbReference type="GO" id="GO:0016887">
    <property type="term" value="F:ATP hydrolysis activity"/>
    <property type="evidence" value="ECO:0007669"/>
    <property type="project" value="InterPro"/>
</dbReference>
<dbReference type="PANTHER" id="PTHR42711">
    <property type="entry name" value="ABC TRANSPORTER ATP-BINDING PROTEIN"/>
    <property type="match status" value="1"/>
</dbReference>
<gene>
    <name evidence="7" type="ORF">BKA15_001189</name>
</gene>
<name>A0A7Y9I3Z7_9ACTN</name>
<dbReference type="InterPro" id="IPR027417">
    <property type="entry name" value="P-loop_NTPase"/>
</dbReference>
<dbReference type="GO" id="GO:0005524">
    <property type="term" value="F:ATP binding"/>
    <property type="evidence" value="ECO:0007669"/>
    <property type="project" value="UniProtKB-KW"/>
</dbReference>
<keyword evidence="3" id="KW-0547">Nucleotide-binding</keyword>
<dbReference type="InterPro" id="IPR003593">
    <property type="entry name" value="AAA+_ATPase"/>
</dbReference>
<reference evidence="7 8" key="1">
    <citation type="submission" date="2020-07" db="EMBL/GenBank/DDBJ databases">
        <title>Sequencing the genomes of 1000 actinobacteria strains.</title>
        <authorList>
            <person name="Klenk H.-P."/>
        </authorList>
    </citation>
    <scope>NUCLEOTIDE SEQUENCE [LARGE SCALE GENOMIC DNA]</scope>
    <source>
        <strain evidence="7 8">DSM 22083</strain>
    </source>
</reference>
<dbReference type="Gene3D" id="3.40.50.300">
    <property type="entry name" value="P-loop containing nucleotide triphosphate hydrolases"/>
    <property type="match status" value="1"/>
</dbReference>
<evidence type="ECO:0000256" key="1">
    <source>
        <dbReference type="ARBA" id="ARBA00004202"/>
    </source>
</evidence>
<dbReference type="InterPro" id="IPR003439">
    <property type="entry name" value="ABC_transporter-like_ATP-bd"/>
</dbReference>
<evidence type="ECO:0000259" key="6">
    <source>
        <dbReference type="PROSITE" id="PS50893"/>
    </source>
</evidence>
<dbReference type="Proteomes" id="UP000569914">
    <property type="component" value="Unassembled WGS sequence"/>
</dbReference>
<dbReference type="PANTHER" id="PTHR42711:SF4">
    <property type="entry name" value="ABC TRANSPORTER RELATED"/>
    <property type="match status" value="1"/>
</dbReference>
<evidence type="ECO:0000256" key="5">
    <source>
        <dbReference type="ARBA" id="ARBA00023251"/>
    </source>
</evidence>
<evidence type="ECO:0000256" key="4">
    <source>
        <dbReference type="ARBA" id="ARBA00022840"/>
    </source>
</evidence>
<proteinExistence type="predicted"/>
<dbReference type="PROSITE" id="PS50893">
    <property type="entry name" value="ABC_TRANSPORTER_2"/>
    <property type="match status" value="1"/>
</dbReference>
<organism evidence="7 8">
    <name type="scientific">Microlunatus parietis</name>
    <dbReference type="NCBI Taxonomy" id="682979"/>
    <lineage>
        <taxon>Bacteria</taxon>
        <taxon>Bacillati</taxon>
        <taxon>Actinomycetota</taxon>
        <taxon>Actinomycetes</taxon>
        <taxon>Propionibacteriales</taxon>
        <taxon>Propionibacteriaceae</taxon>
        <taxon>Microlunatus</taxon>
    </lineage>
</organism>
<keyword evidence="8" id="KW-1185">Reference proteome</keyword>
<dbReference type="GO" id="GO:0046677">
    <property type="term" value="P:response to antibiotic"/>
    <property type="evidence" value="ECO:0007669"/>
    <property type="project" value="UniProtKB-KW"/>
</dbReference>
<keyword evidence="4 7" id="KW-0067">ATP-binding</keyword>
<sequence length="325" mass="35941">MITTSGLTKDYRFHRQSPGLGGAVKSLFHRTHETRRALDGLDLIIEPGEFVGLLGRNGAGKTTTLKLLSGLLRPSSGTVSVLGHQPWRRNFDFLRRIAVVLGQKSMLWWDVSAMDSYLVHRAMYDLDRATFDRSVAELAELLSVSDLLTIPVRKLSLGERMKCELIGALLHQPDVLFLDEPTIGLDVLSTAVIRDFLREVNRQRGTTIILTSHNMDDVEALCERVLLVDHGRLGFDGSLAELIKSTRPAKRLTLTYASPPGPPTALPSDVTMIENEGPIRRLEADRSKITEVLSVAPSWGELVDVEVAEADLDEVMRTVLSGGLR</sequence>
<dbReference type="EMBL" id="JACCBU010000001">
    <property type="protein sequence ID" value="NYE69860.1"/>
    <property type="molecule type" value="Genomic_DNA"/>
</dbReference>
<comment type="caution">
    <text evidence="7">The sequence shown here is derived from an EMBL/GenBank/DDBJ whole genome shotgun (WGS) entry which is preliminary data.</text>
</comment>
<keyword evidence="5" id="KW-0046">Antibiotic resistance</keyword>
<comment type="subcellular location">
    <subcellularLocation>
        <location evidence="1">Cell membrane</location>
        <topology evidence="1">Peripheral membrane protein</topology>
    </subcellularLocation>
</comment>
<evidence type="ECO:0000256" key="2">
    <source>
        <dbReference type="ARBA" id="ARBA00022448"/>
    </source>
</evidence>
<dbReference type="AlphaFoldDB" id="A0A7Y9I3Z7"/>
<keyword evidence="2" id="KW-0813">Transport</keyword>